<dbReference type="EMBL" id="JAAALK010000672">
    <property type="protein sequence ID" value="KAG8044452.1"/>
    <property type="molecule type" value="Genomic_DNA"/>
</dbReference>
<dbReference type="Proteomes" id="UP000729402">
    <property type="component" value="Unassembled WGS sequence"/>
</dbReference>
<proteinExistence type="predicted"/>
<organism evidence="2 3">
    <name type="scientific">Zizania palustris</name>
    <name type="common">Northern wild rice</name>
    <dbReference type="NCBI Taxonomy" id="103762"/>
    <lineage>
        <taxon>Eukaryota</taxon>
        <taxon>Viridiplantae</taxon>
        <taxon>Streptophyta</taxon>
        <taxon>Embryophyta</taxon>
        <taxon>Tracheophyta</taxon>
        <taxon>Spermatophyta</taxon>
        <taxon>Magnoliopsida</taxon>
        <taxon>Liliopsida</taxon>
        <taxon>Poales</taxon>
        <taxon>Poaceae</taxon>
        <taxon>BOP clade</taxon>
        <taxon>Oryzoideae</taxon>
        <taxon>Oryzeae</taxon>
        <taxon>Zizaniinae</taxon>
        <taxon>Zizania</taxon>
    </lineage>
</organism>
<reference evidence="2" key="1">
    <citation type="journal article" date="2021" name="bioRxiv">
        <title>Whole Genome Assembly and Annotation of Northern Wild Rice, Zizania palustris L., Supports a Whole Genome Duplication in the Zizania Genus.</title>
        <authorList>
            <person name="Haas M."/>
            <person name="Kono T."/>
            <person name="Macchietto M."/>
            <person name="Millas R."/>
            <person name="McGilp L."/>
            <person name="Shao M."/>
            <person name="Duquette J."/>
            <person name="Hirsch C.N."/>
            <person name="Kimball J."/>
        </authorList>
    </citation>
    <scope>NUCLEOTIDE SEQUENCE</scope>
    <source>
        <tissue evidence="2">Fresh leaf tissue</tissue>
    </source>
</reference>
<gene>
    <name evidence="2" type="ORF">GUJ93_ZPchr0121g52</name>
</gene>
<dbReference type="OrthoDB" id="2789670at2759"/>
<keyword evidence="3" id="KW-1185">Reference proteome</keyword>
<reference evidence="2" key="2">
    <citation type="submission" date="2021-02" db="EMBL/GenBank/DDBJ databases">
        <authorList>
            <person name="Kimball J.A."/>
            <person name="Haas M.W."/>
            <person name="Macchietto M."/>
            <person name="Kono T."/>
            <person name="Duquette J."/>
            <person name="Shao M."/>
        </authorList>
    </citation>
    <scope>NUCLEOTIDE SEQUENCE</scope>
    <source>
        <tissue evidence="2">Fresh leaf tissue</tissue>
    </source>
</reference>
<protein>
    <submittedName>
        <fullName evidence="2">Uncharacterized protein</fullName>
    </submittedName>
</protein>
<sequence>MAEPPCCGSNAAGPFITGDSRVVALLDARSFRVLLDDSKVDKADTLDGTFMPSLALFGGTARSLSSTPPSPDTPRSNAS</sequence>
<dbReference type="AlphaFoldDB" id="A0A8J5RDB9"/>
<comment type="caution">
    <text evidence="2">The sequence shown here is derived from an EMBL/GenBank/DDBJ whole genome shotgun (WGS) entry which is preliminary data.</text>
</comment>
<evidence type="ECO:0000313" key="3">
    <source>
        <dbReference type="Proteomes" id="UP000729402"/>
    </source>
</evidence>
<accession>A0A8J5RDB9</accession>
<evidence type="ECO:0000256" key="1">
    <source>
        <dbReference type="SAM" id="MobiDB-lite"/>
    </source>
</evidence>
<name>A0A8J5RDB9_ZIZPA</name>
<feature type="compositionally biased region" description="Low complexity" evidence="1">
    <location>
        <begin position="62"/>
        <end position="79"/>
    </location>
</feature>
<feature type="region of interest" description="Disordered" evidence="1">
    <location>
        <begin position="59"/>
        <end position="79"/>
    </location>
</feature>
<evidence type="ECO:0000313" key="2">
    <source>
        <dbReference type="EMBL" id="KAG8044452.1"/>
    </source>
</evidence>